<keyword evidence="5" id="KW-0028">Amino-acid biosynthesis</keyword>
<protein>
    <recommendedName>
        <fullName evidence="4 11">Histidinol-phosphatase</fullName>
        <ecNumber evidence="4 11">3.1.3.15</ecNumber>
    </recommendedName>
</protein>
<evidence type="ECO:0000256" key="5">
    <source>
        <dbReference type="ARBA" id="ARBA00022605"/>
    </source>
</evidence>
<keyword evidence="7 12" id="KW-0378">Hydrolase</keyword>
<evidence type="ECO:0000256" key="10">
    <source>
        <dbReference type="ARBA" id="ARBA00049158"/>
    </source>
</evidence>
<evidence type="ECO:0000256" key="6">
    <source>
        <dbReference type="ARBA" id="ARBA00022723"/>
    </source>
</evidence>
<dbReference type="GO" id="GO:0004401">
    <property type="term" value="F:histidinol-phosphatase activity"/>
    <property type="evidence" value="ECO:0007669"/>
    <property type="project" value="UniProtKB-EC"/>
</dbReference>
<dbReference type="Gene3D" id="3.30.540.10">
    <property type="entry name" value="Fructose-1,6-Bisphosphatase, subunit A, domain 1"/>
    <property type="match status" value="1"/>
</dbReference>
<evidence type="ECO:0000313" key="12">
    <source>
        <dbReference type="EMBL" id="MEM5501822.1"/>
    </source>
</evidence>
<keyword evidence="6" id="KW-0479">Metal-binding</keyword>
<dbReference type="InterPro" id="IPR000760">
    <property type="entry name" value="Inositol_monophosphatase-like"/>
</dbReference>
<comment type="similarity">
    <text evidence="3">Belongs to the inositol monophosphatase superfamily.</text>
</comment>
<accession>A0ABU9T6S9</accession>
<evidence type="ECO:0000256" key="4">
    <source>
        <dbReference type="ARBA" id="ARBA00013085"/>
    </source>
</evidence>
<evidence type="ECO:0000256" key="7">
    <source>
        <dbReference type="ARBA" id="ARBA00022801"/>
    </source>
</evidence>
<dbReference type="InterPro" id="IPR020583">
    <property type="entry name" value="Inositol_monoP_metal-BS"/>
</dbReference>
<dbReference type="CDD" id="cd01641">
    <property type="entry name" value="Bacterial_IMPase_like_1"/>
    <property type="match status" value="1"/>
</dbReference>
<dbReference type="EC" id="3.1.3.15" evidence="4 11"/>
<dbReference type="SUPFAM" id="SSF56655">
    <property type="entry name" value="Carbohydrate phosphatase"/>
    <property type="match status" value="1"/>
</dbReference>
<evidence type="ECO:0000256" key="2">
    <source>
        <dbReference type="ARBA" id="ARBA00004970"/>
    </source>
</evidence>
<comment type="cofactor">
    <cofactor evidence="1">
        <name>Mg(2+)</name>
        <dbReference type="ChEBI" id="CHEBI:18420"/>
    </cofactor>
</comment>
<dbReference type="PRINTS" id="PR00377">
    <property type="entry name" value="IMPHPHTASES"/>
</dbReference>
<evidence type="ECO:0000256" key="3">
    <source>
        <dbReference type="ARBA" id="ARBA00009759"/>
    </source>
</evidence>
<evidence type="ECO:0000256" key="1">
    <source>
        <dbReference type="ARBA" id="ARBA00001946"/>
    </source>
</evidence>
<dbReference type="Pfam" id="PF00459">
    <property type="entry name" value="Inositol_P"/>
    <property type="match status" value="1"/>
</dbReference>
<evidence type="ECO:0000256" key="8">
    <source>
        <dbReference type="ARBA" id="ARBA00022842"/>
    </source>
</evidence>
<dbReference type="RefSeq" id="WP_342848237.1">
    <property type="nucleotide sequence ID" value="NZ_JBBMQO010000004.1"/>
</dbReference>
<evidence type="ECO:0000256" key="9">
    <source>
        <dbReference type="ARBA" id="ARBA00023102"/>
    </source>
</evidence>
<dbReference type="PANTHER" id="PTHR20854:SF4">
    <property type="entry name" value="INOSITOL-1-MONOPHOSPHATASE-RELATED"/>
    <property type="match status" value="1"/>
</dbReference>
<dbReference type="Proteomes" id="UP001477870">
    <property type="component" value="Unassembled WGS sequence"/>
</dbReference>
<keyword evidence="13" id="KW-1185">Reference proteome</keyword>
<keyword evidence="8" id="KW-0460">Magnesium</keyword>
<evidence type="ECO:0000256" key="11">
    <source>
        <dbReference type="NCBIfam" id="TIGR02067"/>
    </source>
</evidence>
<gene>
    <name evidence="12" type="primary">hisN</name>
    <name evidence="12" type="ORF">WNY59_09480</name>
</gene>
<reference evidence="12 13" key="1">
    <citation type="submission" date="2024-03" db="EMBL/GenBank/DDBJ databases">
        <title>Community enrichment and isolation of bacterial strains for fucoidan degradation.</title>
        <authorList>
            <person name="Sichert A."/>
        </authorList>
    </citation>
    <scope>NUCLEOTIDE SEQUENCE [LARGE SCALE GENOMIC DNA]</scope>
    <source>
        <strain evidence="12 13">AS62</strain>
    </source>
</reference>
<dbReference type="Gene3D" id="3.40.190.80">
    <property type="match status" value="1"/>
</dbReference>
<proteinExistence type="inferred from homology"/>
<organism evidence="12 13">
    <name type="scientific">Ahrensia kielensis</name>
    <dbReference type="NCBI Taxonomy" id="76980"/>
    <lineage>
        <taxon>Bacteria</taxon>
        <taxon>Pseudomonadati</taxon>
        <taxon>Pseudomonadota</taxon>
        <taxon>Alphaproteobacteria</taxon>
        <taxon>Hyphomicrobiales</taxon>
        <taxon>Ahrensiaceae</taxon>
        <taxon>Ahrensia</taxon>
    </lineage>
</organism>
<comment type="pathway">
    <text evidence="2">Amino-acid biosynthesis; L-histidine biosynthesis; L-histidine from 5-phospho-alpha-D-ribose 1-diphosphate: step 8/9.</text>
</comment>
<dbReference type="PROSITE" id="PS00629">
    <property type="entry name" value="IMP_1"/>
    <property type="match status" value="1"/>
</dbReference>
<dbReference type="PANTHER" id="PTHR20854">
    <property type="entry name" value="INOSITOL MONOPHOSPHATASE"/>
    <property type="match status" value="1"/>
</dbReference>
<evidence type="ECO:0000313" key="13">
    <source>
        <dbReference type="Proteomes" id="UP001477870"/>
    </source>
</evidence>
<name>A0ABU9T6S9_9HYPH</name>
<comment type="catalytic activity">
    <reaction evidence="10">
        <text>L-histidinol phosphate + H2O = L-histidinol + phosphate</text>
        <dbReference type="Rhea" id="RHEA:14465"/>
        <dbReference type="ChEBI" id="CHEBI:15377"/>
        <dbReference type="ChEBI" id="CHEBI:43474"/>
        <dbReference type="ChEBI" id="CHEBI:57699"/>
        <dbReference type="ChEBI" id="CHEBI:57980"/>
        <dbReference type="EC" id="3.1.3.15"/>
    </reaction>
</comment>
<dbReference type="EMBL" id="JBBMQO010000004">
    <property type="protein sequence ID" value="MEM5501822.1"/>
    <property type="molecule type" value="Genomic_DNA"/>
</dbReference>
<keyword evidence="9" id="KW-0368">Histidine biosynthesis</keyword>
<sequence length="259" mass="28109">MTNINDLKRLADAASVQTLKYFRSNLNVDNKYEVGFDPVTAGDREAEAAIRQILDADFPDHGILGEEFGAKNLDARYVWVIDPIDGTRAFISGLPVWGTLVGLMEDGVAKQGFMHQPYTDELYIADGTQSWLIEKGGEPQKLASRQSAKLQDAIMFTTSPALYQGAEAEGYKRLEGRTKLARYGTDCYGAVMVASGHADIFIEAGLQSYDIVALIPIIEQAGGVITTVDGERAEKGGTILAAGSKELHAEALQAYWGRA</sequence>
<dbReference type="InterPro" id="IPR011809">
    <property type="entry name" value="His_9_proposed"/>
</dbReference>
<dbReference type="NCBIfam" id="TIGR02067">
    <property type="entry name" value="his_9_HisN"/>
    <property type="match status" value="1"/>
</dbReference>
<comment type="caution">
    <text evidence="12">The sequence shown here is derived from an EMBL/GenBank/DDBJ whole genome shotgun (WGS) entry which is preliminary data.</text>
</comment>